<evidence type="ECO:0000256" key="11">
    <source>
        <dbReference type="ARBA" id="ARBA00022833"/>
    </source>
</evidence>
<dbReference type="SUPFAM" id="SSF55821">
    <property type="entry name" value="YrdC/RibB"/>
    <property type="match status" value="1"/>
</dbReference>
<reference evidence="21 22" key="1">
    <citation type="journal article" date="2015" name="Microbiome">
        <title>Genomic resolution of linkages in carbon, nitrogen, and sulfur cycling among widespread estuary sediment bacteria.</title>
        <authorList>
            <person name="Baker B.J."/>
            <person name="Lazar C.S."/>
            <person name="Teske A.P."/>
            <person name="Dick G.J."/>
        </authorList>
    </citation>
    <scope>NUCLEOTIDE SEQUENCE [LARGE SCALE GENOMIC DNA]</scope>
    <source>
        <strain evidence="21">DG_26</strain>
    </source>
</reference>
<comment type="catalytic activity">
    <reaction evidence="1 19">
        <text>D-ribulose 5-phosphate = (2S)-2-hydroxy-3-oxobutyl phosphate + formate + H(+)</text>
        <dbReference type="Rhea" id="RHEA:18457"/>
        <dbReference type="ChEBI" id="CHEBI:15378"/>
        <dbReference type="ChEBI" id="CHEBI:15740"/>
        <dbReference type="ChEBI" id="CHEBI:58121"/>
        <dbReference type="ChEBI" id="CHEBI:58830"/>
        <dbReference type="EC" id="4.1.99.12"/>
    </reaction>
</comment>
<organism evidence="21 22">
    <name type="scientific">candidate division TA06 bacterium DG_26</name>
    <dbReference type="NCBI Taxonomy" id="1703771"/>
    <lineage>
        <taxon>Bacteria</taxon>
        <taxon>Bacteria division TA06</taxon>
    </lineage>
</organism>
<keyword evidence="16 19" id="KW-0511">Multifunctional enzyme</keyword>
<keyword evidence="14 19" id="KW-0464">Manganese</keyword>
<dbReference type="Pfam" id="PF00925">
    <property type="entry name" value="GTP_cyclohydro2"/>
    <property type="match status" value="1"/>
</dbReference>
<dbReference type="InterPro" id="IPR000422">
    <property type="entry name" value="DHBP_synthase_RibB"/>
</dbReference>
<dbReference type="InterPro" id="IPR032677">
    <property type="entry name" value="GTP_cyclohydro_II"/>
</dbReference>
<dbReference type="Gene3D" id="3.90.870.10">
    <property type="entry name" value="DHBP synthase"/>
    <property type="match status" value="1"/>
</dbReference>
<comment type="cofactor">
    <cofactor evidence="19">
        <name>Zn(2+)</name>
        <dbReference type="ChEBI" id="CHEBI:29105"/>
    </cofactor>
    <text evidence="19">Binds 1 zinc ion per subunit.</text>
</comment>
<feature type="site" description="Essential for DHBP synthase activity" evidence="19">
    <location>
        <position position="127"/>
    </location>
</feature>
<dbReference type="Pfam" id="PF00926">
    <property type="entry name" value="DHBP_synthase"/>
    <property type="match status" value="1"/>
</dbReference>
<dbReference type="AlphaFoldDB" id="A0A0S7WM37"/>
<proteinExistence type="inferred from homology"/>
<evidence type="ECO:0000256" key="13">
    <source>
        <dbReference type="ARBA" id="ARBA00023134"/>
    </source>
</evidence>
<dbReference type="Gene3D" id="3.40.50.10990">
    <property type="entry name" value="GTP cyclohydrolase II"/>
    <property type="match status" value="1"/>
</dbReference>
<feature type="binding site" evidence="19">
    <location>
        <position position="353"/>
    </location>
    <ligand>
        <name>GTP</name>
        <dbReference type="ChEBI" id="CHEBI:37565"/>
    </ligand>
</feature>
<dbReference type="EMBL" id="LIZT01000004">
    <property type="protein sequence ID" value="KPJ51230.1"/>
    <property type="molecule type" value="Genomic_DNA"/>
</dbReference>
<name>A0A0S7WM37_UNCT6</name>
<dbReference type="HAMAP" id="MF_01283">
    <property type="entry name" value="RibBA"/>
    <property type="match status" value="1"/>
</dbReference>
<feature type="binding site" evidence="19">
    <location>
        <begin position="296"/>
        <end position="298"/>
    </location>
    <ligand>
        <name>GTP</name>
        <dbReference type="ChEBI" id="CHEBI:37565"/>
    </ligand>
</feature>
<dbReference type="GO" id="GO:0000287">
    <property type="term" value="F:magnesium ion binding"/>
    <property type="evidence" value="ECO:0007669"/>
    <property type="project" value="UniProtKB-UniRule"/>
</dbReference>
<dbReference type="FunFam" id="3.90.870.10:FF:000001">
    <property type="entry name" value="Riboflavin biosynthesis protein RibBA"/>
    <property type="match status" value="1"/>
</dbReference>
<dbReference type="NCBIfam" id="NF006803">
    <property type="entry name" value="PRK09311.1"/>
    <property type="match status" value="1"/>
</dbReference>
<evidence type="ECO:0000256" key="17">
    <source>
        <dbReference type="ARBA" id="ARBA00043932"/>
    </source>
</evidence>
<dbReference type="UniPathway" id="UPA00275">
    <property type="reaction ID" value="UER00399"/>
</dbReference>
<feature type="binding site" evidence="19">
    <location>
        <position position="358"/>
    </location>
    <ligand>
        <name>GTP</name>
        <dbReference type="ChEBI" id="CHEBI:37565"/>
    </ligand>
</feature>
<keyword evidence="12 19" id="KW-0460">Magnesium</keyword>
<evidence type="ECO:0000256" key="3">
    <source>
        <dbReference type="ARBA" id="ARBA00002284"/>
    </source>
</evidence>
<dbReference type="PANTHER" id="PTHR21327">
    <property type="entry name" value="GTP CYCLOHYDROLASE II-RELATED"/>
    <property type="match status" value="1"/>
</dbReference>
<dbReference type="GO" id="GO:0008686">
    <property type="term" value="F:3,4-dihydroxy-2-butanone-4-phosphate synthase activity"/>
    <property type="evidence" value="ECO:0007669"/>
    <property type="project" value="UniProtKB-UniRule"/>
</dbReference>
<protein>
    <recommendedName>
        <fullName evidence="19">Riboflavin biosynthesis protein RibBA</fullName>
    </recommendedName>
    <domain>
        <recommendedName>
            <fullName evidence="19">3,4-dihydroxy-2-butanone 4-phosphate synthase</fullName>
            <shortName evidence="19">DHBP synthase</shortName>
            <ecNumber evidence="19">4.1.99.12</ecNumber>
        </recommendedName>
    </domain>
    <domain>
        <recommendedName>
            <fullName evidence="19">GTP cyclohydrolase-2</fullName>
            <ecNumber evidence="19">3.5.4.25</ecNumber>
        </recommendedName>
        <alternativeName>
            <fullName evidence="19">GTP cyclohydrolase II</fullName>
        </alternativeName>
    </domain>
</protein>
<evidence type="ECO:0000313" key="21">
    <source>
        <dbReference type="EMBL" id="KPJ51230.1"/>
    </source>
</evidence>
<dbReference type="HAMAP" id="MF_00179">
    <property type="entry name" value="RibA"/>
    <property type="match status" value="1"/>
</dbReference>
<comment type="pathway">
    <text evidence="4 19">Cofactor biosynthesis; riboflavin biosynthesis; 5-amino-6-(D-ribitylamino)uracil from GTP: step 1/4.</text>
</comment>
<evidence type="ECO:0000256" key="16">
    <source>
        <dbReference type="ARBA" id="ARBA00023268"/>
    </source>
</evidence>
<evidence type="ECO:0000256" key="14">
    <source>
        <dbReference type="ARBA" id="ARBA00023211"/>
    </source>
</evidence>
<sequence length="400" mass="44411">MKRFDTIEEALADISLGKMIICVDDEDRENEGDLLCAAEKVTPEIVNFMAKRARGLICLALTKGRLDELNIPSMVSENTSKMGTPFTISIDAVHGTTTGISAYDRAHTIKTVLDPSTCPDDLARPGHIFPLSAAEEGVLRRTGHTEAAVDLARLAGLYPAGVLCEIMASDGTMARLPKLLKMKRRYGLKLVTVKDLIRYRMKKERLVRREVTTNLPTQYGNFRLIVYESIPDKYHHLALIKGEVEGKENVLVRVHSQCLTGDVFGSLRCDCGGQLSHALRMIEKEGQGVCLYMRQEGRGIGLINKLRAYELQDKGLDTVEANEALGFAPDLRDYGIGAQILVDLGLSTIRLLTNNPKKIIGLEGYGLRVVERIPIKVDPSEENRNYLLTKKKKLGHLIEL</sequence>
<feature type="binding site" evidence="19">
    <location>
        <position position="29"/>
    </location>
    <ligand>
        <name>Mg(2+)</name>
        <dbReference type="ChEBI" id="CHEBI:18420"/>
        <label>2</label>
    </ligand>
</feature>
<dbReference type="PANTHER" id="PTHR21327:SF18">
    <property type="entry name" value="3,4-DIHYDROXY-2-BUTANONE 4-PHOSPHATE SYNTHASE"/>
    <property type="match status" value="1"/>
</dbReference>
<dbReference type="Proteomes" id="UP000051124">
    <property type="component" value="Unassembled WGS sequence"/>
</dbReference>
<dbReference type="InterPro" id="IPR016299">
    <property type="entry name" value="Riboflavin_synth_RibBA"/>
</dbReference>
<feature type="region of interest" description="DHBP synthase" evidence="19">
    <location>
        <begin position="1"/>
        <end position="202"/>
    </location>
</feature>
<dbReference type="GO" id="GO:0005829">
    <property type="term" value="C:cytosol"/>
    <property type="evidence" value="ECO:0007669"/>
    <property type="project" value="TreeGrafter"/>
</dbReference>
<dbReference type="GO" id="GO:0009231">
    <property type="term" value="P:riboflavin biosynthetic process"/>
    <property type="evidence" value="ECO:0007669"/>
    <property type="project" value="UniProtKB-UniRule"/>
</dbReference>
<feature type="binding site" evidence="19">
    <location>
        <position position="29"/>
    </location>
    <ligand>
        <name>Mg(2+)</name>
        <dbReference type="ChEBI" id="CHEBI:18420"/>
        <label>1</label>
    </ligand>
</feature>
<dbReference type="GO" id="GO:0005525">
    <property type="term" value="F:GTP binding"/>
    <property type="evidence" value="ECO:0007669"/>
    <property type="project" value="UniProtKB-KW"/>
</dbReference>
<feature type="binding site" evidence="19">
    <location>
        <position position="258"/>
    </location>
    <ligand>
        <name>Zn(2+)</name>
        <dbReference type="ChEBI" id="CHEBI:29105"/>
        <note>catalytic</note>
    </ligand>
</feature>
<dbReference type="PIRSF" id="PIRSF001259">
    <property type="entry name" value="RibA"/>
    <property type="match status" value="1"/>
</dbReference>
<feature type="binding site" evidence="19">
    <location>
        <begin position="28"/>
        <end position="29"/>
    </location>
    <ligand>
        <name>D-ribulose 5-phosphate</name>
        <dbReference type="ChEBI" id="CHEBI:58121"/>
    </ligand>
</feature>
<accession>A0A0S7WM37</accession>
<comment type="function">
    <text evidence="17 19">Catalyzes the conversion of GTP to 2,5-diamino-6-ribosylamino-4(3H)-pyrimidinone 5'-phosphate (DARP), formate and pyrophosphate.</text>
</comment>
<dbReference type="InterPro" id="IPR036144">
    <property type="entry name" value="RibA-like_sf"/>
</dbReference>
<dbReference type="SUPFAM" id="SSF142695">
    <property type="entry name" value="RibA-like"/>
    <property type="match status" value="1"/>
</dbReference>
<evidence type="ECO:0000256" key="18">
    <source>
        <dbReference type="ARBA" id="ARBA00049295"/>
    </source>
</evidence>
<comment type="similarity">
    <text evidence="19">In the C-terminal section; belongs to the GTP cyclohydrolase II family.</text>
</comment>
<evidence type="ECO:0000256" key="5">
    <source>
        <dbReference type="ARBA" id="ARBA00004904"/>
    </source>
</evidence>
<comment type="cofactor">
    <cofactor evidence="2">
        <name>Mn(2+)</name>
        <dbReference type="ChEBI" id="CHEBI:29035"/>
    </cofactor>
</comment>
<feature type="active site" description="Proton acceptor; for GTP cyclohydrolase activity" evidence="19">
    <location>
        <position position="330"/>
    </location>
</feature>
<evidence type="ECO:0000256" key="7">
    <source>
        <dbReference type="ARBA" id="ARBA00022619"/>
    </source>
</evidence>
<evidence type="ECO:0000256" key="15">
    <source>
        <dbReference type="ARBA" id="ARBA00023239"/>
    </source>
</evidence>
<feature type="site" description="Essential for DHBP synthase activity" evidence="19">
    <location>
        <position position="165"/>
    </location>
</feature>
<keyword evidence="11 19" id="KW-0862">Zinc</keyword>
<feature type="binding site" evidence="19">
    <location>
        <position position="165"/>
    </location>
    <ligand>
        <name>D-ribulose 5-phosphate</name>
        <dbReference type="ChEBI" id="CHEBI:58121"/>
    </ligand>
</feature>
<feature type="binding site" evidence="19">
    <location>
        <position position="33"/>
    </location>
    <ligand>
        <name>D-ribulose 5-phosphate</name>
        <dbReference type="ChEBI" id="CHEBI:58121"/>
    </ligand>
</feature>
<evidence type="ECO:0000256" key="4">
    <source>
        <dbReference type="ARBA" id="ARBA00004853"/>
    </source>
</evidence>
<comment type="pathway">
    <text evidence="5 19">Cofactor biosynthesis; riboflavin biosynthesis; 2-hydroxy-3-oxobutyl phosphate from D-ribulose 5-phosphate: step 1/1.</text>
</comment>
<evidence type="ECO:0000256" key="2">
    <source>
        <dbReference type="ARBA" id="ARBA00001936"/>
    </source>
</evidence>
<dbReference type="CDD" id="cd00641">
    <property type="entry name" value="GTP_cyclohydro2"/>
    <property type="match status" value="1"/>
</dbReference>
<comment type="function">
    <text evidence="3 19">Catalyzes the conversion of D-ribulose 5-phosphate to formate and 3,4-dihydroxy-2-butanone 4-phosphate.</text>
</comment>
<evidence type="ECO:0000256" key="9">
    <source>
        <dbReference type="ARBA" id="ARBA00022741"/>
    </source>
</evidence>
<evidence type="ECO:0000313" key="22">
    <source>
        <dbReference type="Proteomes" id="UP000051124"/>
    </source>
</evidence>
<keyword evidence="7 19" id="KW-0686">Riboflavin biosynthesis</keyword>
<dbReference type="EC" id="3.5.4.25" evidence="19"/>
<evidence type="ECO:0000256" key="12">
    <source>
        <dbReference type="ARBA" id="ARBA00022842"/>
    </source>
</evidence>
<evidence type="ECO:0000256" key="19">
    <source>
        <dbReference type="HAMAP-Rule" id="MF_01283"/>
    </source>
</evidence>
<feature type="active site" description="Nucleophile; for GTP cyclohydrolase activity" evidence="19">
    <location>
        <position position="332"/>
    </location>
</feature>
<keyword evidence="9 19" id="KW-0547">Nucleotide-binding</keyword>
<feature type="binding site" evidence="19">
    <location>
        <begin position="141"/>
        <end position="145"/>
    </location>
    <ligand>
        <name>D-ribulose 5-phosphate</name>
        <dbReference type="ChEBI" id="CHEBI:58121"/>
    </ligand>
</feature>
<dbReference type="FunFam" id="3.40.50.10990:FF:000001">
    <property type="entry name" value="Riboflavin biosynthesis protein RibBA"/>
    <property type="match status" value="1"/>
</dbReference>
<comment type="catalytic activity">
    <reaction evidence="18 19">
        <text>GTP + 4 H2O = 2,5-diamino-6-hydroxy-4-(5-phosphoribosylamino)-pyrimidine + formate + 2 phosphate + 3 H(+)</text>
        <dbReference type="Rhea" id="RHEA:23704"/>
        <dbReference type="ChEBI" id="CHEBI:15377"/>
        <dbReference type="ChEBI" id="CHEBI:15378"/>
        <dbReference type="ChEBI" id="CHEBI:15740"/>
        <dbReference type="ChEBI" id="CHEBI:37565"/>
        <dbReference type="ChEBI" id="CHEBI:43474"/>
        <dbReference type="ChEBI" id="CHEBI:58614"/>
        <dbReference type="EC" id="3.5.4.25"/>
    </reaction>
</comment>
<comment type="caution">
    <text evidence="21">The sequence shown here is derived from an EMBL/GenBank/DDBJ whole genome shotgun (WGS) entry which is preliminary data.</text>
</comment>
<comment type="similarity">
    <text evidence="6 19">In the N-terminal section; belongs to the DHBP synthase family.</text>
</comment>
<evidence type="ECO:0000256" key="6">
    <source>
        <dbReference type="ARBA" id="ARBA00005520"/>
    </source>
</evidence>
<dbReference type="GO" id="GO:0030145">
    <property type="term" value="F:manganese ion binding"/>
    <property type="evidence" value="ECO:0007669"/>
    <property type="project" value="UniProtKB-UniRule"/>
</dbReference>
<keyword evidence="8 19" id="KW-0479">Metal-binding</keyword>
<dbReference type="GO" id="GO:0003935">
    <property type="term" value="F:GTP cyclohydrolase II activity"/>
    <property type="evidence" value="ECO:0007669"/>
    <property type="project" value="UniProtKB-UniRule"/>
</dbReference>
<dbReference type="GO" id="GO:0008270">
    <property type="term" value="F:zinc ion binding"/>
    <property type="evidence" value="ECO:0007669"/>
    <property type="project" value="UniProtKB-UniRule"/>
</dbReference>
<feature type="domain" description="GTP cyclohydrolase II" evidence="20">
    <location>
        <begin position="209"/>
        <end position="374"/>
    </location>
</feature>
<keyword evidence="13 19" id="KW-0342">GTP-binding</keyword>
<dbReference type="NCBIfam" id="TIGR00505">
    <property type="entry name" value="ribA"/>
    <property type="match status" value="1"/>
</dbReference>
<gene>
    <name evidence="19" type="primary">ribBA</name>
    <name evidence="21" type="ORF">AMJ40_00550</name>
</gene>
<evidence type="ECO:0000256" key="10">
    <source>
        <dbReference type="ARBA" id="ARBA00022801"/>
    </source>
</evidence>
<dbReference type="NCBIfam" id="NF001591">
    <property type="entry name" value="PRK00393.1"/>
    <property type="match status" value="1"/>
</dbReference>
<dbReference type="InterPro" id="IPR000926">
    <property type="entry name" value="RibA"/>
</dbReference>
<feature type="binding site" evidence="19">
    <location>
        <position position="274"/>
    </location>
    <ligand>
        <name>GTP</name>
        <dbReference type="ChEBI" id="CHEBI:37565"/>
    </ligand>
</feature>
<dbReference type="PATRIC" id="fig|1703771.3.peg.1256"/>
<feature type="binding site" evidence="19">
    <location>
        <position position="269"/>
    </location>
    <ligand>
        <name>Zn(2+)</name>
        <dbReference type="ChEBI" id="CHEBI:29105"/>
        <note>catalytic</note>
    </ligand>
</feature>
<feature type="binding site" evidence="19">
    <location>
        <position position="318"/>
    </location>
    <ligand>
        <name>GTP</name>
        <dbReference type="ChEBI" id="CHEBI:37565"/>
    </ligand>
</feature>
<evidence type="ECO:0000256" key="8">
    <source>
        <dbReference type="ARBA" id="ARBA00022723"/>
    </source>
</evidence>
<dbReference type="EC" id="4.1.99.12" evidence="19"/>
<feature type="binding site" evidence="19">
    <location>
        <position position="271"/>
    </location>
    <ligand>
        <name>Zn(2+)</name>
        <dbReference type="ChEBI" id="CHEBI:29105"/>
        <note>catalytic</note>
    </ligand>
</feature>
<feature type="binding site" evidence="19">
    <location>
        <position position="144"/>
    </location>
    <ligand>
        <name>Mg(2+)</name>
        <dbReference type="ChEBI" id="CHEBI:18420"/>
        <label>2</label>
    </ligand>
</feature>
<dbReference type="InterPro" id="IPR017945">
    <property type="entry name" value="DHBP_synth_RibB-like_a/b_dom"/>
</dbReference>
<dbReference type="NCBIfam" id="TIGR00506">
    <property type="entry name" value="ribB"/>
    <property type="match status" value="1"/>
</dbReference>
<keyword evidence="10 19" id="KW-0378">Hydrolase</keyword>
<keyword evidence="15 19" id="KW-0456">Lyase</keyword>
<evidence type="ECO:0000259" key="20">
    <source>
        <dbReference type="Pfam" id="PF00925"/>
    </source>
</evidence>
<feature type="region of interest" description="GTP cyclohydrolase II" evidence="19">
    <location>
        <begin position="203"/>
        <end position="400"/>
    </location>
</feature>
<evidence type="ECO:0000256" key="1">
    <source>
        <dbReference type="ARBA" id="ARBA00000141"/>
    </source>
</evidence>
<comment type="cofactor">
    <cofactor evidence="19">
        <name>Mg(2+)</name>
        <dbReference type="ChEBI" id="CHEBI:18420"/>
    </cofactor>
    <cofactor evidence="19">
        <name>Mn(2+)</name>
        <dbReference type="ChEBI" id="CHEBI:29035"/>
    </cofactor>
    <text evidence="19">Binds 2 divalent metal cations per subunit. Magnesium or manganese.</text>
</comment>
<dbReference type="HAMAP" id="MF_00180">
    <property type="entry name" value="RibB"/>
    <property type="match status" value="1"/>
</dbReference>
<feature type="binding site" evidence="19">
    <location>
        <begin position="253"/>
        <end position="257"/>
    </location>
    <ligand>
        <name>GTP</name>
        <dbReference type="ChEBI" id="CHEBI:37565"/>
    </ligand>
</feature>